<dbReference type="OrthoDB" id="371354at2"/>
<dbReference type="PANTHER" id="PTHR37829">
    <property type="entry name" value="PHAGE-LIKE ELEMENT PBSX PROTEIN XKDT"/>
    <property type="match status" value="1"/>
</dbReference>
<dbReference type="Pfam" id="PF26079">
    <property type="entry name" value="Baseplate_J_C"/>
    <property type="match status" value="1"/>
</dbReference>
<evidence type="ECO:0000259" key="2">
    <source>
        <dbReference type="Pfam" id="PF04865"/>
    </source>
</evidence>
<name>A0A1H8DLC4_9FIRM</name>
<dbReference type="STRING" id="474960.SAMN05216180_2677"/>
<feature type="domain" description="Baseplate J-like central" evidence="3">
    <location>
        <begin position="196"/>
        <end position="264"/>
    </location>
</feature>
<gene>
    <name evidence="5" type="ORF">SAMN05216180_2677</name>
</gene>
<evidence type="ECO:0000256" key="1">
    <source>
        <dbReference type="ARBA" id="ARBA00038087"/>
    </source>
</evidence>
<protein>
    <submittedName>
        <fullName evidence="5">Uncharacterized phage protein gp47/JayE</fullName>
    </submittedName>
</protein>
<accession>A0A1H8DLC4</accession>
<organism evidence="5 6">
    <name type="scientific">Hydrogenoanaerobacterium saccharovorans</name>
    <dbReference type="NCBI Taxonomy" id="474960"/>
    <lineage>
        <taxon>Bacteria</taxon>
        <taxon>Bacillati</taxon>
        <taxon>Bacillota</taxon>
        <taxon>Clostridia</taxon>
        <taxon>Eubacteriales</taxon>
        <taxon>Oscillospiraceae</taxon>
        <taxon>Hydrogenoanaerobacterium</taxon>
    </lineage>
</organism>
<dbReference type="AlphaFoldDB" id="A0A1H8DLC4"/>
<dbReference type="Proteomes" id="UP000199158">
    <property type="component" value="Unassembled WGS sequence"/>
</dbReference>
<comment type="similarity">
    <text evidence="1">Belongs to the Mu gp47/PBSX XkdT family.</text>
</comment>
<dbReference type="InterPro" id="IPR058531">
    <property type="entry name" value="Baseplate_J_M"/>
</dbReference>
<dbReference type="InterPro" id="IPR058530">
    <property type="entry name" value="Baseplate_J-like_C"/>
</dbReference>
<dbReference type="RefSeq" id="WP_092756013.1">
    <property type="nucleotide sequence ID" value="NZ_FOCG01000003.1"/>
</dbReference>
<reference evidence="5 6" key="1">
    <citation type="submission" date="2016-10" db="EMBL/GenBank/DDBJ databases">
        <authorList>
            <person name="de Groot N.N."/>
        </authorList>
    </citation>
    <scope>NUCLEOTIDE SEQUENCE [LARGE SCALE GENOMIC DNA]</scope>
    <source>
        <strain evidence="5 6">CGMCC 1.5070</strain>
    </source>
</reference>
<dbReference type="Pfam" id="PF26078">
    <property type="entry name" value="Baseplate_J_M"/>
    <property type="match status" value="1"/>
</dbReference>
<dbReference type="InterPro" id="IPR052399">
    <property type="entry name" value="Phage_Baseplate_Assmbl_Protein"/>
</dbReference>
<dbReference type="PANTHER" id="PTHR37829:SF3">
    <property type="entry name" value="PROTEIN JAYE-RELATED"/>
    <property type="match status" value="1"/>
</dbReference>
<evidence type="ECO:0000259" key="3">
    <source>
        <dbReference type="Pfam" id="PF26078"/>
    </source>
</evidence>
<dbReference type="InterPro" id="IPR006949">
    <property type="entry name" value="Barrel_Baseplate_J-like"/>
</dbReference>
<feature type="domain" description="Baseplate J-like C-terminal" evidence="4">
    <location>
        <begin position="272"/>
        <end position="351"/>
    </location>
</feature>
<proteinExistence type="inferred from homology"/>
<dbReference type="EMBL" id="FOCG01000003">
    <property type="protein sequence ID" value="SEN08131.1"/>
    <property type="molecule type" value="Genomic_DNA"/>
</dbReference>
<feature type="domain" description="Baseplate protein J-like barrel" evidence="2">
    <location>
        <begin position="85"/>
        <end position="175"/>
    </location>
</feature>
<keyword evidence="6" id="KW-1185">Reference proteome</keyword>
<evidence type="ECO:0000259" key="4">
    <source>
        <dbReference type="Pfam" id="PF26079"/>
    </source>
</evidence>
<evidence type="ECO:0000313" key="6">
    <source>
        <dbReference type="Proteomes" id="UP000199158"/>
    </source>
</evidence>
<dbReference type="Pfam" id="PF04865">
    <property type="entry name" value="Baseplate_J"/>
    <property type="match status" value="1"/>
</dbReference>
<evidence type="ECO:0000313" key="5">
    <source>
        <dbReference type="EMBL" id="SEN08131.1"/>
    </source>
</evidence>
<sequence>MATYEQILTAMQQEYHKQTGFFADDASDIGIRLKVLATQLSTLDEHLESLKTQVFPQTATDLQLDYHAQTRGLQRKKATVSLGVLRFSRETPAPSDIIIPAGVVCSVGKSDTDLNLRFETTEQGVIPVGFTYVDIPAQSSEGGTLANTAPGAVTVMITPVQAISSVTNPIAFTGGSDRETDKQLRARLMSSFATISNGTNAAFYYDFAMGFDGVASAKVVPRVNGRGTVGVYVAGVGAPVPDALVTEIQKQLTDVKEINVDVTVANARLHPVDITLEIAGASGVNYEHLKAACEHKLTEYFHALRVGQNLLLAGVLDALYHIEGLYNYKLITPVKDIQAESDVLFTLDSTTISRMAVVI</sequence>